<dbReference type="EMBL" id="JAOPKB010000018">
    <property type="protein sequence ID" value="MCU4975383.1"/>
    <property type="molecule type" value="Genomic_DNA"/>
</dbReference>
<evidence type="ECO:0000256" key="2">
    <source>
        <dbReference type="ARBA" id="ARBA00022741"/>
    </source>
</evidence>
<reference evidence="6 7" key="1">
    <citation type="submission" date="2022-09" db="EMBL/GenBank/DDBJ databases">
        <title>Enrichment on poylsaccharides allowed isolation of novel metabolic and taxonomic groups of Haloarchaea.</title>
        <authorList>
            <person name="Sorokin D.Y."/>
            <person name="Elcheninov A.G."/>
            <person name="Khizhniak T.V."/>
            <person name="Kolganova T.V."/>
            <person name="Kublanov I.V."/>
        </authorList>
    </citation>
    <scope>NUCLEOTIDE SEQUENCE [LARGE SCALE GENOMIC DNA]</scope>
    <source>
        <strain evidence="6 7">AArc-m2/3/4</strain>
    </source>
</reference>
<feature type="domain" description="Thymidylate kinase-like" evidence="5">
    <location>
        <begin position="8"/>
        <end position="210"/>
    </location>
</feature>
<accession>A0ABT2QKB6</accession>
<keyword evidence="7" id="KW-1185">Reference proteome</keyword>
<dbReference type="RefSeq" id="WP_338009121.1">
    <property type="nucleotide sequence ID" value="NZ_JAOPKB010000018.1"/>
</dbReference>
<dbReference type="InterPro" id="IPR039430">
    <property type="entry name" value="Thymidylate_kin-like_dom"/>
</dbReference>
<comment type="similarity">
    <text evidence="1">Belongs to the thymidylate kinase family.</text>
</comment>
<comment type="caution">
    <text evidence="6">The sequence shown here is derived from an EMBL/GenBank/DDBJ whole genome shotgun (WGS) entry which is preliminary data.</text>
</comment>
<evidence type="ECO:0000256" key="3">
    <source>
        <dbReference type="ARBA" id="ARBA00022840"/>
    </source>
</evidence>
<evidence type="ECO:0000256" key="1">
    <source>
        <dbReference type="ARBA" id="ARBA00009776"/>
    </source>
</evidence>
<dbReference type="InterPro" id="IPR027417">
    <property type="entry name" value="P-loop_NTPase"/>
</dbReference>
<name>A0ABT2QKB6_9EURY</name>
<evidence type="ECO:0000259" key="5">
    <source>
        <dbReference type="Pfam" id="PF02223"/>
    </source>
</evidence>
<dbReference type="Gene3D" id="3.40.50.300">
    <property type="entry name" value="P-loop containing nucleotide triphosphate hydrolases"/>
    <property type="match status" value="1"/>
</dbReference>
<dbReference type="Pfam" id="PF02223">
    <property type="entry name" value="Thymidylate_kin"/>
    <property type="match status" value="1"/>
</dbReference>
<evidence type="ECO:0000313" key="6">
    <source>
        <dbReference type="EMBL" id="MCU4975383.1"/>
    </source>
</evidence>
<evidence type="ECO:0000256" key="4">
    <source>
        <dbReference type="ARBA" id="ARBA00029962"/>
    </source>
</evidence>
<evidence type="ECO:0000313" key="7">
    <source>
        <dbReference type="Proteomes" id="UP001320972"/>
    </source>
</evidence>
<sequence>MKTKIIVITGIDGTGKTTQSEYLKNFLNKECDKTATKSHQFASGPIMKQIMLKHGELLKKLERGTSSNNENSNRKRPLSDLLTLMAALRILSTGVSHTWTRIIKNKKSEFIVFDRYFYDVLIKLSWMYDIDVSRIKVFEKLVPKPDLILVLDSPGEIALERETDDDLTLEQMTNKRETYKEYFNNELETTDKYYKLDTSNQNISEVKSNIRKIVQKELIV</sequence>
<protein>
    <recommendedName>
        <fullName evidence="4">dTMP kinase</fullName>
    </recommendedName>
</protein>
<proteinExistence type="inferred from homology"/>
<dbReference type="PANTHER" id="PTHR10344:SF4">
    <property type="entry name" value="UMP-CMP KINASE 2, MITOCHONDRIAL"/>
    <property type="match status" value="1"/>
</dbReference>
<keyword evidence="2" id="KW-0547">Nucleotide-binding</keyword>
<keyword evidence="3" id="KW-0067">ATP-binding</keyword>
<dbReference type="PANTHER" id="PTHR10344">
    <property type="entry name" value="THYMIDYLATE KINASE"/>
    <property type="match status" value="1"/>
</dbReference>
<dbReference type="Proteomes" id="UP001320972">
    <property type="component" value="Unassembled WGS sequence"/>
</dbReference>
<organism evidence="6 7">
    <name type="scientific">Natronoglomus mannanivorans</name>
    <dbReference type="NCBI Taxonomy" id="2979990"/>
    <lineage>
        <taxon>Archaea</taxon>
        <taxon>Methanobacteriati</taxon>
        <taxon>Methanobacteriota</taxon>
        <taxon>Stenosarchaea group</taxon>
        <taxon>Halobacteria</taxon>
        <taxon>Halobacteriales</taxon>
        <taxon>Natrialbaceae</taxon>
        <taxon>Natronoglomus</taxon>
    </lineage>
</organism>
<dbReference type="SUPFAM" id="SSF52540">
    <property type="entry name" value="P-loop containing nucleoside triphosphate hydrolases"/>
    <property type="match status" value="1"/>
</dbReference>
<gene>
    <name evidence="6" type="ORF">OB955_22045</name>
</gene>